<gene>
    <name evidence="2" type="ORF">Asi02nite_62550</name>
</gene>
<dbReference type="Pfam" id="PF06197">
    <property type="entry name" value="DUF998"/>
    <property type="match status" value="1"/>
</dbReference>
<accession>A0ABQ4CZM7</accession>
<dbReference type="Proteomes" id="UP000604117">
    <property type="component" value="Unassembled WGS sequence"/>
</dbReference>
<feature type="transmembrane region" description="Helical" evidence="1">
    <location>
        <begin position="70"/>
        <end position="89"/>
    </location>
</feature>
<feature type="transmembrane region" description="Helical" evidence="1">
    <location>
        <begin position="131"/>
        <end position="149"/>
    </location>
</feature>
<dbReference type="InterPro" id="IPR009339">
    <property type="entry name" value="DUF998"/>
</dbReference>
<dbReference type="EMBL" id="BONE01000069">
    <property type="protein sequence ID" value="GIF76737.1"/>
    <property type="molecule type" value="Genomic_DNA"/>
</dbReference>
<comment type="caution">
    <text evidence="2">The sequence shown here is derived from an EMBL/GenBank/DDBJ whole genome shotgun (WGS) entry which is preliminary data.</text>
</comment>
<organism evidence="2 3">
    <name type="scientific">Asanoa siamensis</name>
    <dbReference type="NCBI Taxonomy" id="926357"/>
    <lineage>
        <taxon>Bacteria</taxon>
        <taxon>Bacillati</taxon>
        <taxon>Actinomycetota</taxon>
        <taxon>Actinomycetes</taxon>
        <taxon>Micromonosporales</taxon>
        <taxon>Micromonosporaceae</taxon>
        <taxon>Asanoa</taxon>
    </lineage>
</organism>
<keyword evidence="3" id="KW-1185">Reference proteome</keyword>
<keyword evidence="1" id="KW-0472">Membrane</keyword>
<feature type="transmembrane region" description="Helical" evidence="1">
    <location>
        <begin position="101"/>
        <end position="119"/>
    </location>
</feature>
<evidence type="ECO:0008006" key="4">
    <source>
        <dbReference type="Google" id="ProtNLM"/>
    </source>
</evidence>
<evidence type="ECO:0000313" key="2">
    <source>
        <dbReference type="EMBL" id="GIF76737.1"/>
    </source>
</evidence>
<protein>
    <recommendedName>
        <fullName evidence="4">DUF998 domain-containing protein</fullName>
    </recommendedName>
</protein>
<sequence>MISAILAPFFLLGGLLLATARQSASYNSTRDTISALGGLGATDRWIMVIGFTCMGISFIVFGIGLRPAHMAGRVVIVFGGFVSLLSAFFPQPVVGQSQAHGLVAGAGFVALAIWPAFAFRTERAAPWSLRPTASLLVTALMVVLMFWFATELFNRGDQIGITERFLAAVEALWPAVVAVNARQLNPAFAAQAQAIADKPH</sequence>
<keyword evidence="1" id="KW-1133">Transmembrane helix</keyword>
<evidence type="ECO:0000256" key="1">
    <source>
        <dbReference type="SAM" id="Phobius"/>
    </source>
</evidence>
<reference evidence="2 3" key="1">
    <citation type="submission" date="2021-01" db="EMBL/GenBank/DDBJ databases">
        <title>Whole genome shotgun sequence of Asanoa siamensis NBRC 107932.</title>
        <authorList>
            <person name="Komaki H."/>
            <person name="Tamura T."/>
        </authorList>
    </citation>
    <scope>NUCLEOTIDE SEQUENCE [LARGE SCALE GENOMIC DNA]</scope>
    <source>
        <strain evidence="2 3">NBRC 107932</strain>
    </source>
</reference>
<feature type="transmembrane region" description="Helical" evidence="1">
    <location>
        <begin position="44"/>
        <end position="63"/>
    </location>
</feature>
<keyword evidence="1" id="KW-0812">Transmembrane</keyword>
<proteinExistence type="predicted"/>
<evidence type="ECO:0000313" key="3">
    <source>
        <dbReference type="Proteomes" id="UP000604117"/>
    </source>
</evidence>
<name>A0ABQ4CZM7_9ACTN</name>